<dbReference type="InterPro" id="IPR002130">
    <property type="entry name" value="Cyclophilin-type_PPIase_dom"/>
</dbReference>
<dbReference type="GO" id="GO:0005737">
    <property type="term" value="C:cytoplasm"/>
    <property type="evidence" value="ECO:0007669"/>
    <property type="project" value="TreeGrafter"/>
</dbReference>
<dbReference type="GO" id="GO:0006457">
    <property type="term" value="P:protein folding"/>
    <property type="evidence" value="ECO:0007669"/>
    <property type="project" value="TreeGrafter"/>
</dbReference>
<reference evidence="8" key="3">
    <citation type="journal article" date="2020" name="Curr. Biol.">
        <title>Chromatin organization in early land plants reveals an ancestral association between H3K27me3, transposons, and constitutive heterochromatin.</title>
        <authorList>
            <person name="Montgomery S.A."/>
            <person name="Tanizawa Y."/>
            <person name="Galik B."/>
            <person name="Wang N."/>
            <person name="Ito T."/>
            <person name="Mochizuki T."/>
            <person name="Akimcheva S."/>
            <person name="Bowman J.L."/>
            <person name="Cognat V."/>
            <person name="Marechal-Drouard L."/>
            <person name="Ekker H."/>
            <person name="Hong S.F."/>
            <person name="Kohchi T."/>
            <person name="Lin S.S."/>
            <person name="Liu L.D."/>
            <person name="Nakamura Y."/>
            <person name="Valeeva L.R."/>
            <person name="Shakirov E.V."/>
            <person name="Shippen D.E."/>
            <person name="Wei W.L."/>
            <person name="Yagura M."/>
            <person name="Yamaoka S."/>
            <person name="Yamato K.T."/>
            <person name="Liu C."/>
            <person name="Berger F."/>
        </authorList>
    </citation>
    <scope>NUCLEOTIDE SEQUENCE [LARGE SCALE GENOMIC DNA]</scope>
    <source>
        <strain evidence="8">Tak-1</strain>
    </source>
</reference>
<dbReference type="EC" id="5.2.1.8" evidence="2"/>
<dbReference type="AlphaFoldDB" id="A0A176WB71"/>
<evidence type="ECO:0000313" key="6">
    <source>
        <dbReference type="EMBL" id="OAE29881.1"/>
    </source>
</evidence>
<comment type="similarity">
    <text evidence="1 2">Belongs to the cyclophilin-type PPIase family.</text>
</comment>
<evidence type="ECO:0000256" key="1">
    <source>
        <dbReference type="ARBA" id="ARBA00007365"/>
    </source>
</evidence>
<sequence>MALTRDKRDLFFGVGALLALMALFQFLSYDLLIPAKDMPHKSKIEHFRRPHFMNATLVEKPARCRGALCTFMDITIKSDYVGQIVFLLNDIKRPKTAENFRALCTGEKGKSSSRTNLHYKGTAFSRVVHNILVQGGDIHKGKALEEEKESIYGAAFAQESNVDELHERGLLATAGRGKTGSEFFITLDSVAELDGQFVVFGEVVEGMDVVDKINSVAVNSDGEPTAPILISNSGQI</sequence>
<dbReference type="PANTHER" id="PTHR11071:SF561">
    <property type="entry name" value="PEPTIDYL-PROLYL CIS-TRANS ISOMERASE D-RELATED"/>
    <property type="match status" value="1"/>
</dbReference>
<evidence type="ECO:0000259" key="4">
    <source>
        <dbReference type="PROSITE" id="PS50072"/>
    </source>
</evidence>
<dbReference type="EMBL" id="LVLJ01001380">
    <property type="protein sequence ID" value="OAE29881.1"/>
    <property type="molecule type" value="Genomic_DNA"/>
</dbReference>
<keyword evidence="3" id="KW-0472">Membrane</keyword>
<dbReference type="GO" id="GO:0016018">
    <property type="term" value="F:cyclosporin A binding"/>
    <property type="evidence" value="ECO:0007669"/>
    <property type="project" value="TreeGrafter"/>
</dbReference>
<dbReference type="InterPro" id="IPR029000">
    <property type="entry name" value="Cyclophilin-like_dom_sf"/>
</dbReference>
<keyword evidence="3" id="KW-1133">Transmembrane helix</keyword>
<dbReference type="EMBL" id="AP019866">
    <property type="protein sequence ID" value="BBM98976.1"/>
    <property type="molecule type" value="Genomic_DNA"/>
</dbReference>
<dbReference type="GO" id="GO:0003755">
    <property type="term" value="F:peptidyl-prolyl cis-trans isomerase activity"/>
    <property type="evidence" value="ECO:0007669"/>
    <property type="project" value="UniProtKB-UniRule"/>
</dbReference>
<dbReference type="PANTHER" id="PTHR11071">
    <property type="entry name" value="PEPTIDYL-PROLYL CIS-TRANS ISOMERASE"/>
    <property type="match status" value="1"/>
</dbReference>
<dbReference type="Proteomes" id="UP001162541">
    <property type="component" value="Chromosome 1"/>
</dbReference>
<protein>
    <recommendedName>
        <fullName evidence="2">Peptidyl-prolyl cis-trans isomerase</fullName>
        <shortName evidence="2">PPIase</shortName>
        <ecNumber evidence="2">5.2.1.8</ecNumber>
    </recommendedName>
</protein>
<dbReference type="PRINTS" id="PR00153">
    <property type="entry name" value="CSAPPISMRASE"/>
</dbReference>
<comment type="catalytic activity">
    <reaction evidence="2">
        <text>[protein]-peptidylproline (omega=180) = [protein]-peptidylproline (omega=0)</text>
        <dbReference type="Rhea" id="RHEA:16237"/>
        <dbReference type="Rhea" id="RHEA-COMP:10747"/>
        <dbReference type="Rhea" id="RHEA-COMP:10748"/>
        <dbReference type="ChEBI" id="CHEBI:83833"/>
        <dbReference type="ChEBI" id="CHEBI:83834"/>
        <dbReference type="EC" id="5.2.1.8"/>
    </reaction>
</comment>
<dbReference type="PROSITE" id="PS50072">
    <property type="entry name" value="CSA_PPIASE_2"/>
    <property type="match status" value="1"/>
</dbReference>
<keyword evidence="3" id="KW-0812">Transmembrane</keyword>
<evidence type="ECO:0000313" key="5">
    <source>
        <dbReference type="EMBL" id="BBM98976.1"/>
    </source>
</evidence>
<name>A0A176WB71_MARPO</name>
<proteinExistence type="inferred from homology"/>
<feature type="domain" description="PPIase cyclophilin-type" evidence="4">
    <location>
        <begin position="71"/>
        <end position="235"/>
    </location>
</feature>
<evidence type="ECO:0000256" key="2">
    <source>
        <dbReference type="RuleBase" id="RU363019"/>
    </source>
</evidence>
<dbReference type="Pfam" id="PF00160">
    <property type="entry name" value="Pro_isomerase"/>
    <property type="match status" value="1"/>
</dbReference>
<keyword evidence="2" id="KW-0413">Isomerase</keyword>
<feature type="transmembrane region" description="Helical" evidence="3">
    <location>
        <begin position="12"/>
        <end position="33"/>
    </location>
</feature>
<evidence type="ECO:0000256" key="3">
    <source>
        <dbReference type="SAM" id="Phobius"/>
    </source>
</evidence>
<organism evidence="6 7">
    <name type="scientific">Marchantia polymorpha subsp. ruderalis</name>
    <dbReference type="NCBI Taxonomy" id="1480154"/>
    <lineage>
        <taxon>Eukaryota</taxon>
        <taxon>Viridiplantae</taxon>
        <taxon>Streptophyta</taxon>
        <taxon>Embryophyta</taxon>
        <taxon>Marchantiophyta</taxon>
        <taxon>Marchantiopsida</taxon>
        <taxon>Marchantiidae</taxon>
        <taxon>Marchantiales</taxon>
        <taxon>Marchantiaceae</taxon>
        <taxon>Marchantia</taxon>
    </lineage>
</organism>
<keyword evidence="2" id="KW-0697">Rotamase</keyword>
<keyword evidence="7" id="KW-1185">Reference proteome</keyword>
<evidence type="ECO:0000313" key="8">
    <source>
        <dbReference type="Proteomes" id="UP001162541"/>
    </source>
</evidence>
<gene>
    <name evidence="6" type="ORF">AXG93_773s1200</name>
    <name evidence="5" type="ORF">Mp_1g17710</name>
</gene>
<dbReference type="Proteomes" id="UP000077202">
    <property type="component" value="Unassembled WGS sequence"/>
</dbReference>
<reference evidence="5" key="2">
    <citation type="journal article" date="2019" name="Curr. Biol.">
        <title>Chromatin organization in early land plants reveals an ancestral association between H3K27me3, transposons, and constitutive heterochromatin.</title>
        <authorList>
            <person name="Montgomery S.A."/>
            <person name="Tanizawa Y."/>
            <person name="Galik B."/>
            <person name="Wang N."/>
            <person name="Ito T."/>
            <person name="Mochizuki T."/>
            <person name="Akimcheva S."/>
            <person name="Bowman J."/>
            <person name="Cognat V."/>
            <person name="Drouard L."/>
            <person name="Ekker H."/>
            <person name="Houng S."/>
            <person name="Kohchi T."/>
            <person name="Lin S."/>
            <person name="Liu L.D."/>
            <person name="Nakamura Y."/>
            <person name="Valeeva L.R."/>
            <person name="Shakirov E.V."/>
            <person name="Shippen D.E."/>
            <person name="Wei W."/>
            <person name="Yagura M."/>
            <person name="Yamaoka S."/>
            <person name="Yamato K.T."/>
            <person name="Liu C."/>
            <person name="Berger F."/>
        </authorList>
    </citation>
    <scope>NUCLEOTIDE SEQUENCE [LARGE SCALE GENOMIC DNA]</scope>
    <source>
        <strain evidence="5">Tak-1</strain>
    </source>
</reference>
<reference evidence="6 7" key="1">
    <citation type="submission" date="2016-03" db="EMBL/GenBank/DDBJ databases">
        <title>Mechanisms controlling the formation of the plant cell surface in tip-growing cells are functionally conserved among land plants.</title>
        <authorList>
            <person name="Honkanen S."/>
            <person name="Jones V.A."/>
            <person name="Morieri G."/>
            <person name="Champion C."/>
            <person name="Hetherington A.J."/>
            <person name="Kelly S."/>
            <person name="Saint-Marcoux D."/>
            <person name="Proust H."/>
            <person name="Prescott H."/>
            <person name="Dolan L."/>
        </authorList>
    </citation>
    <scope>NUCLEOTIDE SEQUENCE [LARGE SCALE GENOMIC DNA]</scope>
    <source>
        <strain evidence="7">cv. Tak-1 and cv. Tak-2</strain>
        <tissue evidence="6">Whole gametophyte</tissue>
    </source>
</reference>
<dbReference type="Gene3D" id="2.40.100.10">
    <property type="entry name" value="Cyclophilin-like"/>
    <property type="match status" value="1"/>
</dbReference>
<accession>A0A176WB71</accession>
<comment type="function">
    <text evidence="2">PPIases accelerate the folding of proteins. It catalyzes the cis-trans isomerization of proline imidic peptide bonds in oligopeptides.</text>
</comment>
<evidence type="ECO:0000313" key="7">
    <source>
        <dbReference type="Proteomes" id="UP000077202"/>
    </source>
</evidence>
<dbReference type="SUPFAM" id="SSF50891">
    <property type="entry name" value="Cyclophilin-like"/>
    <property type="match status" value="1"/>
</dbReference>